<proteinExistence type="predicted"/>
<comment type="caution">
    <text evidence="2">The sequence shown here is derived from an EMBL/GenBank/DDBJ whole genome shotgun (WGS) entry which is preliminary data.</text>
</comment>
<dbReference type="Proteomes" id="UP001187531">
    <property type="component" value="Unassembled WGS sequence"/>
</dbReference>
<protein>
    <submittedName>
        <fullName evidence="2">Uncharacterized protein</fullName>
    </submittedName>
</protein>
<keyword evidence="3" id="KW-1185">Reference proteome</keyword>
<feature type="non-terminal residue" evidence="2">
    <location>
        <position position="1"/>
    </location>
</feature>
<evidence type="ECO:0000313" key="2">
    <source>
        <dbReference type="EMBL" id="KAK2711011.1"/>
    </source>
</evidence>
<keyword evidence="1" id="KW-1133">Transmembrane helix</keyword>
<evidence type="ECO:0000256" key="1">
    <source>
        <dbReference type="SAM" id="Phobius"/>
    </source>
</evidence>
<evidence type="ECO:0000313" key="3">
    <source>
        <dbReference type="Proteomes" id="UP001187531"/>
    </source>
</evidence>
<reference evidence="2" key="1">
    <citation type="submission" date="2023-07" db="EMBL/GenBank/DDBJ databases">
        <title>Chromosome-level genome assembly of Artemia franciscana.</title>
        <authorList>
            <person name="Jo E."/>
        </authorList>
    </citation>
    <scope>NUCLEOTIDE SEQUENCE</scope>
    <source>
        <tissue evidence="2">Whole body</tissue>
    </source>
</reference>
<accession>A0AA88L376</accession>
<organism evidence="2 3">
    <name type="scientific">Artemia franciscana</name>
    <name type="common">Brine shrimp</name>
    <name type="synonym">Artemia sanfranciscana</name>
    <dbReference type="NCBI Taxonomy" id="6661"/>
    <lineage>
        <taxon>Eukaryota</taxon>
        <taxon>Metazoa</taxon>
        <taxon>Ecdysozoa</taxon>
        <taxon>Arthropoda</taxon>
        <taxon>Crustacea</taxon>
        <taxon>Branchiopoda</taxon>
        <taxon>Anostraca</taxon>
        <taxon>Artemiidae</taxon>
        <taxon>Artemia</taxon>
    </lineage>
</organism>
<name>A0AA88L376_ARTSF</name>
<keyword evidence="1" id="KW-0472">Membrane</keyword>
<dbReference type="AlphaFoldDB" id="A0AA88L376"/>
<keyword evidence="1" id="KW-0812">Transmembrane</keyword>
<feature type="transmembrane region" description="Helical" evidence="1">
    <location>
        <begin position="52"/>
        <end position="78"/>
    </location>
</feature>
<sequence>VRCWLLMYQGRTVRQCYREAIRHGQSTSRLCQTSIYMKRCLPRKGYHNLKHLLFVASVPVCMPIAIIIAIANAVWTFAKTRLVLFQFRKYGVVAINPNFDDEETLYEAIFIADGKIERPHLLSKFSNKAPAILKCLKYSKVGISVWCPSPIYRSFEENIIERPSIWKHKRITLTTAYECASYFLDEPLEKHHFPWRITMQYLQDGSCQTLLTLKCDRHLKQIICDTIIGNHESSSPCLFVNTKYVTQYICDITVDLFVAILNYMRHMAMLASELKLFTLAVNVFELVVSLCTMSVLLLITGIKWLFGIKPNFLQCDFWKELILSFEELQYAAKFTFEFTSRCFYFPIVATEKRSAHKLQLRCLRRIQSDFSNVFINSNCRKYASYPELSTSILWTQPITEDILWRLCNISSKNRLVLLTSICVSELKRSTFDLEPAFLNSSVSLNFENDYEILLEPCIKWLSEENIEKELSRLNNSIKEAKFKKLAYEKLMKVIPNFLWKSKIGNIGAEVVLRFNSPFEDAKFLNSNILLHADVSQGSHKIVFNIHRSSTCTFITCTGISESHLRYLTMNVERRIYALASQLGVQTQRLSPYSSPNNLKQSQSWKKNVRSSSYSNVRDCEKCF</sequence>
<gene>
    <name evidence="2" type="ORF">QYM36_012248</name>
</gene>
<dbReference type="EMBL" id="JAVRJZ010000016">
    <property type="protein sequence ID" value="KAK2711011.1"/>
    <property type="molecule type" value="Genomic_DNA"/>
</dbReference>